<evidence type="ECO:0000313" key="6">
    <source>
        <dbReference type="EMBL" id="ADY58983.1"/>
    </source>
</evidence>
<sequence>MADFLTRRALLGTSALTLGMAPWWTGTGLAEETSSSTELREAARAIPLISDADVIVCGGGPAGIAAAISAARSGAKVRLFECHGCLGGVWTSGMLSFVIDAAKPGLNAEITARLDSLGAKMQDHRRENDAHYVYDPEGMKYLLESLFDELGIDYIFHSRVVAVEKDAANRVRAVVTESKSGREAWAAPTIIDATGDGDVGALAGCDWQFGRDRTCPCQPMSLMGMITADPAALDEYDTAKTSANKDRLREEMLRAGVEPSYAKPTLWNFGHGVAAVMINHEYGVEPFDAQQVTRATVNARRELYHITQALKKTGGAWENVRLVATAEQIGVRDGRRIKGRYEVSVDDVVAGIRHDDAIARSNFCVDVHAATKDQNRKAAYSAHGIKAKPFDIPLRALIAADVDGLLMAGRCISGDFFAHASYRVTGNAVAMGEAAGVAAALAAQQKQLPHQLSWIDVSNQLATVRQQADEYAAVERQKQSTPAS</sequence>
<dbReference type="AlphaFoldDB" id="F0SPM4"/>
<proteinExistence type="predicted"/>
<dbReference type="GO" id="GO:0046872">
    <property type="term" value="F:metal ion binding"/>
    <property type="evidence" value="ECO:0007669"/>
    <property type="project" value="UniProtKB-KW"/>
</dbReference>
<dbReference type="PRINTS" id="PR00411">
    <property type="entry name" value="PNDRDTASEI"/>
</dbReference>
<keyword evidence="5" id="KW-0411">Iron-sulfur</keyword>
<dbReference type="Pfam" id="PF12831">
    <property type="entry name" value="FAD_oxidored"/>
    <property type="match status" value="1"/>
</dbReference>
<dbReference type="InterPro" id="IPR039650">
    <property type="entry name" value="HdrA-like"/>
</dbReference>
<dbReference type="InterPro" id="IPR036188">
    <property type="entry name" value="FAD/NAD-bd_sf"/>
</dbReference>
<dbReference type="EMBL" id="CP002546">
    <property type="protein sequence ID" value="ADY58983.1"/>
    <property type="molecule type" value="Genomic_DNA"/>
</dbReference>
<keyword evidence="2" id="KW-0479">Metal-binding</keyword>
<reference evidence="7" key="1">
    <citation type="submission" date="2011-02" db="EMBL/GenBank/DDBJ databases">
        <title>The complete genome of Planctomyces brasiliensis DSM 5305.</title>
        <authorList>
            <person name="Lucas S."/>
            <person name="Copeland A."/>
            <person name="Lapidus A."/>
            <person name="Bruce D."/>
            <person name="Goodwin L."/>
            <person name="Pitluck S."/>
            <person name="Kyrpides N."/>
            <person name="Mavromatis K."/>
            <person name="Pagani I."/>
            <person name="Ivanova N."/>
            <person name="Ovchinnikova G."/>
            <person name="Lu M."/>
            <person name="Detter J.C."/>
            <person name="Han C."/>
            <person name="Land M."/>
            <person name="Hauser L."/>
            <person name="Markowitz V."/>
            <person name="Cheng J.-F."/>
            <person name="Hugenholtz P."/>
            <person name="Woyke T."/>
            <person name="Wu D."/>
            <person name="Tindall B."/>
            <person name="Pomrenke H.G."/>
            <person name="Brambilla E."/>
            <person name="Klenk H.-P."/>
            <person name="Eisen J.A."/>
        </authorList>
    </citation>
    <scope>NUCLEOTIDE SEQUENCE [LARGE SCALE GENOMIC DNA]</scope>
    <source>
        <strain evidence="7">ATCC 49424 / DSM 5305 / JCM 21570 / NBRC 103401 / IFAM 1448</strain>
    </source>
</reference>
<keyword evidence="7" id="KW-1185">Reference proteome</keyword>
<dbReference type="STRING" id="756272.Plabr_1371"/>
<keyword evidence="4" id="KW-0408">Iron</keyword>
<evidence type="ECO:0000256" key="5">
    <source>
        <dbReference type="ARBA" id="ARBA00023014"/>
    </source>
</evidence>
<gene>
    <name evidence="6" type="ordered locus">Plabr_1371</name>
</gene>
<evidence type="ECO:0000313" key="7">
    <source>
        <dbReference type="Proteomes" id="UP000006860"/>
    </source>
</evidence>
<dbReference type="PANTHER" id="PTHR43498:SF1">
    <property type="entry name" value="COB--COM HETERODISULFIDE REDUCTASE IRON-SULFUR SUBUNIT A"/>
    <property type="match status" value="1"/>
</dbReference>
<dbReference type="SUPFAM" id="SSF51905">
    <property type="entry name" value="FAD/NAD(P)-binding domain"/>
    <property type="match status" value="1"/>
</dbReference>
<dbReference type="RefSeq" id="WP_013627713.1">
    <property type="nucleotide sequence ID" value="NC_015174.1"/>
</dbReference>
<keyword evidence="3" id="KW-0560">Oxidoreductase</keyword>
<accession>F0SPM4</accession>
<evidence type="ECO:0000256" key="2">
    <source>
        <dbReference type="ARBA" id="ARBA00022723"/>
    </source>
</evidence>
<dbReference type="GO" id="GO:0016491">
    <property type="term" value="F:oxidoreductase activity"/>
    <property type="evidence" value="ECO:0007669"/>
    <property type="project" value="UniProtKB-KW"/>
</dbReference>
<keyword evidence="1" id="KW-0004">4Fe-4S</keyword>
<evidence type="ECO:0000256" key="4">
    <source>
        <dbReference type="ARBA" id="ARBA00023004"/>
    </source>
</evidence>
<protein>
    <submittedName>
        <fullName evidence="6">Glucose-inhibited division protein A</fullName>
    </submittedName>
</protein>
<evidence type="ECO:0000256" key="1">
    <source>
        <dbReference type="ARBA" id="ARBA00022485"/>
    </source>
</evidence>
<evidence type="ECO:0000256" key="3">
    <source>
        <dbReference type="ARBA" id="ARBA00023002"/>
    </source>
</evidence>
<dbReference type="OrthoDB" id="9777740at2"/>
<dbReference type="KEGG" id="pbs:Plabr_1371"/>
<dbReference type="Proteomes" id="UP000006860">
    <property type="component" value="Chromosome"/>
</dbReference>
<organism evidence="6 7">
    <name type="scientific">Rubinisphaera brasiliensis (strain ATCC 49424 / DSM 5305 / JCM 21570 / IAM 15109 / NBRC 103401 / IFAM 1448)</name>
    <name type="common">Planctomyces brasiliensis</name>
    <dbReference type="NCBI Taxonomy" id="756272"/>
    <lineage>
        <taxon>Bacteria</taxon>
        <taxon>Pseudomonadati</taxon>
        <taxon>Planctomycetota</taxon>
        <taxon>Planctomycetia</taxon>
        <taxon>Planctomycetales</taxon>
        <taxon>Planctomycetaceae</taxon>
        <taxon>Rubinisphaera</taxon>
    </lineage>
</organism>
<dbReference type="Gene3D" id="3.50.50.60">
    <property type="entry name" value="FAD/NAD(P)-binding domain"/>
    <property type="match status" value="1"/>
</dbReference>
<dbReference type="GO" id="GO:0051539">
    <property type="term" value="F:4 iron, 4 sulfur cluster binding"/>
    <property type="evidence" value="ECO:0007669"/>
    <property type="project" value="UniProtKB-KW"/>
</dbReference>
<dbReference type="HOGENOM" id="CLU_045820_0_0_0"/>
<name>F0SPM4_RUBBR</name>
<dbReference type="PANTHER" id="PTHR43498">
    <property type="entry name" value="FERREDOXIN:COB-COM HETERODISULFIDE REDUCTASE SUBUNIT A"/>
    <property type="match status" value="1"/>
</dbReference>
<dbReference type="eggNOG" id="COG2072">
    <property type="taxonomic scope" value="Bacteria"/>
</dbReference>